<comment type="caution">
    <text evidence="2">The sequence shown here is derived from an EMBL/GenBank/DDBJ whole genome shotgun (WGS) entry which is preliminary data.</text>
</comment>
<organism evidence="2 3">
    <name type="scientific">Metabacillus herbersteinensis</name>
    <dbReference type="NCBI Taxonomy" id="283816"/>
    <lineage>
        <taxon>Bacteria</taxon>
        <taxon>Bacillati</taxon>
        <taxon>Bacillota</taxon>
        <taxon>Bacilli</taxon>
        <taxon>Bacillales</taxon>
        <taxon>Bacillaceae</taxon>
        <taxon>Metabacillus</taxon>
    </lineage>
</organism>
<sequence length="181" mass="21263">MQTFHFKLPVTTFSSKRIELLNQNNEICGTFRRFFKNFLQKVLCTLPLVDKLFDRKDMRGKLSSSEIAINERSFRENLIKMKWDVKVNDDNSEETLLLEDLSKVSTNQCFLYHKGERAILFKRDVLSRKTVDCFHDTGEVITEIRTKKMVPKTLEFTLNSDTINQVEVAAIFYTICLTYNK</sequence>
<proteinExistence type="predicted"/>
<dbReference type="Pfam" id="PF23728">
    <property type="entry name" value="Tubby_C_like"/>
    <property type="match status" value="1"/>
</dbReference>
<dbReference type="Proteomes" id="UP001589854">
    <property type="component" value="Unassembled WGS sequence"/>
</dbReference>
<dbReference type="InterPro" id="IPR056944">
    <property type="entry name" value="Tubby_C-like"/>
</dbReference>
<evidence type="ECO:0000313" key="2">
    <source>
        <dbReference type="EMBL" id="MFC0270524.1"/>
    </source>
</evidence>
<dbReference type="EMBL" id="JBHLVO010000002">
    <property type="protein sequence ID" value="MFC0270524.1"/>
    <property type="molecule type" value="Genomic_DNA"/>
</dbReference>
<evidence type="ECO:0000313" key="3">
    <source>
        <dbReference type="Proteomes" id="UP001589854"/>
    </source>
</evidence>
<gene>
    <name evidence="2" type="ORF">ACFFIX_03515</name>
</gene>
<name>A0ABV6GAE3_9BACI</name>
<accession>A0ABV6GAE3</accession>
<reference evidence="2 3" key="1">
    <citation type="submission" date="2024-09" db="EMBL/GenBank/DDBJ databases">
        <authorList>
            <person name="Sun Q."/>
            <person name="Mori K."/>
        </authorList>
    </citation>
    <scope>NUCLEOTIDE SEQUENCE [LARGE SCALE GENOMIC DNA]</scope>
    <source>
        <strain evidence="2 3">CCM 7228</strain>
    </source>
</reference>
<feature type="domain" description="Tubby C-terminal" evidence="1">
    <location>
        <begin position="4"/>
        <end position="178"/>
    </location>
</feature>
<protein>
    <recommendedName>
        <fullName evidence="1">Tubby C-terminal domain-containing protein</fullName>
    </recommendedName>
</protein>
<evidence type="ECO:0000259" key="1">
    <source>
        <dbReference type="Pfam" id="PF23728"/>
    </source>
</evidence>
<keyword evidence="3" id="KW-1185">Reference proteome</keyword>